<accession>A0A1F7RZM9</accession>
<dbReference type="PIRSF" id="PIRSF000390">
    <property type="entry name" value="PLP_StrS"/>
    <property type="match status" value="1"/>
</dbReference>
<proteinExistence type="inferred from homology"/>
<evidence type="ECO:0000256" key="5">
    <source>
        <dbReference type="RuleBase" id="RU004508"/>
    </source>
</evidence>
<evidence type="ECO:0000256" key="1">
    <source>
        <dbReference type="ARBA" id="ARBA00022898"/>
    </source>
</evidence>
<gene>
    <name evidence="6" type="ORF">A2W05_02405</name>
</gene>
<evidence type="ECO:0000256" key="2">
    <source>
        <dbReference type="ARBA" id="ARBA00037999"/>
    </source>
</evidence>
<dbReference type="GO" id="GO:0030170">
    <property type="term" value="F:pyridoxal phosphate binding"/>
    <property type="evidence" value="ECO:0007669"/>
    <property type="project" value="TreeGrafter"/>
</dbReference>
<dbReference type="Gene3D" id="3.40.640.10">
    <property type="entry name" value="Type I PLP-dependent aspartate aminotransferase-like (Major domain)"/>
    <property type="match status" value="1"/>
</dbReference>
<sequence length="381" mass="43271">MRIIFPFKEPIFVTSPILPNLDELSEKLKEVWDSRWITNNGLQHNLLENRLAEVLKVPSLSLFNNGTIALVVACQSLRLSGEVITTPFTFPATPHVLTWNNIKPIFCDIDPITMNIDSEKIESMITPETTGILAVHVFGTPANVSKIQEVADRYGLRVIYDAAHAFGVEINGEGIGNFGDISMFSFHATKLFHTAEGGALTFRDKNLKKRIDLLKNFGIKNEEEVVMPGINGKMNELQAVLGILVLNCIEEEKNKRITLLNTYHRCLKDVDGLSFLPDENSYFKKSYQYFVIRINEKNFGCSRDFVYQEFKKYNVFTRKYFYPLCSEYTCYKHLPSSNPINLPVANGVAREVLSLPFYGGLTEDDVETICNILKSFRGKKI</sequence>
<dbReference type="InterPro" id="IPR000653">
    <property type="entry name" value="DegT/StrS_aminotransferase"/>
</dbReference>
<protein>
    <submittedName>
        <fullName evidence="6">Aminotransferase</fullName>
    </submittedName>
</protein>
<reference evidence="6 7" key="1">
    <citation type="journal article" date="2016" name="Nat. Commun.">
        <title>Thousands of microbial genomes shed light on interconnected biogeochemical processes in an aquifer system.</title>
        <authorList>
            <person name="Anantharaman K."/>
            <person name="Brown C.T."/>
            <person name="Hug L.A."/>
            <person name="Sharon I."/>
            <person name="Castelle C.J."/>
            <person name="Probst A.J."/>
            <person name="Thomas B.C."/>
            <person name="Singh A."/>
            <person name="Wilkins M.J."/>
            <person name="Karaoz U."/>
            <person name="Brodie E.L."/>
            <person name="Williams K.H."/>
            <person name="Hubbard S.S."/>
            <person name="Banfield J.F."/>
        </authorList>
    </citation>
    <scope>NUCLEOTIDE SEQUENCE [LARGE SCALE GENOMIC DNA]</scope>
</reference>
<dbReference type="AlphaFoldDB" id="A0A1F7RZM9"/>
<dbReference type="PANTHER" id="PTHR30244:SF9">
    <property type="entry name" value="PROTEIN RV3402C"/>
    <property type="match status" value="1"/>
</dbReference>
<keyword evidence="6" id="KW-0032">Aminotransferase</keyword>
<keyword evidence="1 4" id="KW-0663">Pyridoxal phosphate</keyword>
<dbReference type="PANTHER" id="PTHR30244">
    <property type="entry name" value="TRANSAMINASE"/>
    <property type="match status" value="1"/>
</dbReference>
<dbReference type="InterPro" id="IPR015424">
    <property type="entry name" value="PyrdxlP-dep_Trfase"/>
</dbReference>
<evidence type="ECO:0000313" key="6">
    <source>
        <dbReference type="EMBL" id="OGL46508.1"/>
    </source>
</evidence>
<dbReference type="SUPFAM" id="SSF53383">
    <property type="entry name" value="PLP-dependent transferases"/>
    <property type="match status" value="1"/>
</dbReference>
<feature type="modified residue" description="N6-(pyridoxal phosphate)lysine" evidence="4">
    <location>
        <position position="190"/>
    </location>
</feature>
<comment type="caution">
    <text evidence="6">The sequence shown here is derived from an EMBL/GenBank/DDBJ whole genome shotgun (WGS) entry which is preliminary data.</text>
</comment>
<dbReference type="Gene3D" id="3.90.1150.10">
    <property type="entry name" value="Aspartate Aminotransferase, domain 1"/>
    <property type="match status" value="1"/>
</dbReference>
<dbReference type="EMBL" id="MGDE01000085">
    <property type="protein sequence ID" value="OGL46508.1"/>
    <property type="molecule type" value="Genomic_DNA"/>
</dbReference>
<dbReference type="Pfam" id="PF01041">
    <property type="entry name" value="DegT_DnrJ_EryC1"/>
    <property type="match status" value="1"/>
</dbReference>
<name>A0A1F7RZM9_9BACT</name>
<dbReference type="InterPro" id="IPR015421">
    <property type="entry name" value="PyrdxlP-dep_Trfase_major"/>
</dbReference>
<organism evidence="6 7">
    <name type="scientific">Candidatus Schekmanbacteria bacterium RBG_16_38_10</name>
    <dbReference type="NCBI Taxonomy" id="1817879"/>
    <lineage>
        <taxon>Bacteria</taxon>
        <taxon>Candidatus Schekmaniibacteriota</taxon>
    </lineage>
</organism>
<dbReference type="GO" id="GO:0000271">
    <property type="term" value="P:polysaccharide biosynthetic process"/>
    <property type="evidence" value="ECO:0007669"/>
    <property type="project" value="TreeGrafter"/>
</dbReference>
<dbReference type="CDD" id="cd00616">
    <property type="entry name" value="AHBA_syn"/>
    <property type="match status" value="1"/>
</dbReference>
<feature type="active site" description="Proton acceptor" evidence="3">
    <location>
        <position position="190"/>
    </location>
</feature>
<evidence type="ECO:0000256" key="3">
    <source>
        <dbReference type="PIRSR" id="PIRSR000390-1"/>
    </source>
</evidence>
<keyword evidence="6" id="KW-0808">Transferase</keyword>
<dbReference type="InterPro" id="IPR015422">
    <property type="entry name" value="PyrdxlP-dep_Trfase_small"/>
</dbReference>
<evidence type="ECO:0000256" key="4">
    <source>
        <dbReference type="PIRSR" id="PIRSR000390-2"/>
    </source>
</evidence>
<dbReference type="Proteomes" id="UP000178797">
    <property type="component" value="Unassembled WGS sequence"/>
</dbReference>
<dbReference type="GO" id="GO:0008483">
    <property type="term" value="F:transaminase activity"/>
    <property type="evidence" value="ECO:0007669"/>
    <property type="project" value="UniProtKB-KW"/>
</dbReference>
<comment type="similarity">
    <text evidence="2 5">Belongs to the DegT/DnrJ/EryC1 family.</text>
</comment>
<evidence type="ECO:0000313" key="7">
    <source>
        <dbReference type="Proteomes" id="UP000178797"/>
    </source>
</evidence>